<evidence type="ECO:0000313" key="1">
    <source>
        <dbReference type="EMBL" id="EGO24788.1"/>
    </source>
</evidence>
<dbReference type="KEGG" id="sla:SERLADRAFT_408631"/>
<accession>F8NXX2</accession>
<proteinExistence type="predicted"/>
<organism>
    <name type="scientific">Serpula lacrymans var. lacrymans (strain S7.9)</name>
    <name type="common">Dry rot fungus</name>
    <dbReference type="NCBI Taxonomy" id="578457"/>
    <lineage>
        <taxon>Eukaryota</taxon>
        <taxon>Fungi</taxon>
        <taxon>Dikarya</taxon>
        <taxon>Basidiomycota</taxon>
        <taxon>Agaricomycotina</taxon>
        <taxon>Agaricomycetes</taxon>
        <taxon>Agaricomycetidae</taxon>
        <taxon>Boletales</taxon>
        <taxon>Coniophorineae</taxon>
        <taxon>Serpulaceae</taxon>
        <taxon>Serpula</taxon>
    </lineage>
</organism>
<dbReference type="PANTHER" id="PTHR35871">
    <property type="entry name" value="EXPRESSED PROTEIN"/>
    <property type="match status" value="1"/>
</dbReference>
<protein>
    <submittedName>
        <fullName evidence="1">Uncharacterized protein</fullName>
    </submittedName>
</protein>
<dbReference type="Proteomes" id="UP000008064">
    <property type="component" value="Unassembled WGS sequence"/>
</dbReference>
<dbReference type="OrthoDB" id="2449121at2759"/>
<reference evidence="1" key="1">
    <citation type="submission" date="2011-04" db="EMBL/GenBank/DDBJ databases">
        <title>Evolution of plant cell wall degrading machinery underlies the functional diversity of forest fungi.</title>
        <authorList>
            <consortium name="US DOE Joint Genome Institute (JGI-PGF)"/>
            <person name="Eastwood D.C."/>
            <person name="Floudas D."/>
            <person name="Binder M."/>
            <person name="Majcherczyk A."/>
            <person name="Schneider P."/>
            <person name="Aerts A."/>
            <person name="Asiegbu F.O."/>
            <person name="Baker S.E."/>
            <person name="Barry K."/>
            <person name="Bendiksby M."/>
            <person name="Blumentritt M."/>
            <person name="Coutinho P.M."/>
            <person name="Cullen D."/>
            <person name="Cullen D."/>
            <person name="Gathman A."/>
            <person name="Goodell B."/>
            <person name="Henrissat B."/>
            <person name="Ihrmark K."/>
            <person name="Kauserud H."/>
            <person name="Kohler A."/>
            <person name="LaButti K."/>
            <person name="Lapidus A."/>
            <person name="Lavin J.L."/>
            <person name="Lee Y.-H."/>
            <person name="Lindquist E."/>
            <person name="Lilly W."/>
            <person name="Lucas S."/>
            <person name="Morin E."/>
            <person name="Murat C."/>
            <person name="Oguiza J.A."/>
            <person name="Park J."/>
            <person name="Pisabarro A.G."/>
            <person name="Riley R."/>
            <person name="Rosling A."/>
            <person name="Salamov A."/>
            <person name="Schmidt O."/>
            <person name="Schmutz J."/>
            <person name="Skrede I."/>
            <person name="Stenlid J."/>
            <person name="Wiebenga A."/>
            <person name="Xie X."/>
            <person name="Kues U."/>
            <person name="Hibbett D.S."/>
            <person name="Hoffmeister D."/>
            <person name="Hogberg N."/>
            <person name="Martin F."/>
            <person name="Grigoriev I.V."/>
            <person name="Watkinson S.C."/>
        </authorList>
    </citation>
    <scope>NUCLEOTIDE SEQUENCE</scope>
    <source>
        <strain evidence="1">S7.9</strain>
    </source>
</reference>
<dbReference type="PANTHER" id="PTHR35871:SF1">
    <property type="entry name" value="CXC1-LIKE CYSTEINE CLUSTER ASSOCIATED WITH KDZ TRANSPOSASES DOMAIN-CONTAINING PROTEIN"/>
    <property type="match status" value="1"/>
</dbReference>
<dbReference type="GeneID" id="18812768"/>
<dbReference type="AlphaFoldDB" id="F8NXX2"/>
<dbReference type="HOGENOM" id="CLU_005726_3_0_1"/>
<dbReference type="EMBL" id="GL945434">
    <property type="protein sequence ID" value="EGO24788.1"/>
    <property type="molecule type" value="Genomic_DNA"/>
</dbReference>
<gene>
    <name evidence="1" type="ORF">SERLADRAFT_408631</name>
</gene>
<dbReference type="RefSeq" id="XP_007318807.1">
    <property type="nucleotide sequence ID" value="XM_007318745.1"/>
</dbReference>
<sequence>MAAFESRMVHFEGPELCRVEPNLLPGEKEVIANWHDECCFHGNDFKSHAYLLLGQQMLQRKGKGRIIHVSGFINSKDGHLVLHNDNGDIVEEAREIIYPGANGDAWWDTEQLLKQVKQAIGQWSSKQSANGDAWWDTEQLLKQVKQAIQISETMHPDCALKASEMNKSNGGKQRDTVIPESNSTIEHRGKVQKMTLPNGQPKGLQHILEEHRFNVQKLRAKCSPYWGWCKYRYCEVQKKTFAEAKQSAQDQLDACPTDVICHFINRSWHFMAAYRLGLTERAAEWAVKQKQHRQVLQRAMMLIEVVLN</sequence>
<name>F8NXX2_SERL9</name>